<evidence type="ECO:0000313" key="11">
    <source>
        <dbReference type="Proteomes" id="UP001176940"/>
    </source>
</evidence>
<proteinExistence type="predicted"/>
<keyword evidence="5" id="KW-0493">Microtubule</keyword>
<name>A0ABN9MGG6_9NEOB</name>
<protein>
    <submittedName>
        <fullName evidence="10">Uncharacterized protein</fullName>
    </submittedName>
</protein>
<dbReference type="PANTHER" id="PTHR12442:SF11">
    <property type="entry name" value="DYNEIN AXONEMAL INTERMEDIATE CHAIN 1"/>
    <property type="match status" value="1"/>
</dbReference>
<feature type="region of interest" description="Disordered" evidence="9">
    <location>
        <begin position="1"/>
        <end position="67"/>
    </location>
</feature>
<dbReference type="EMBL" id="CAUEEQ010070199">
    <property type="protein sequence ID" value="CAJ0965851.1"/>
    <property type="molecule type" value="Genomic_DNA"/>
</dbReference>
<keyword evidence="6" id="KW-0677">Repeat</keyword>
<evidence type="ECO:0000256" key="8">
    <source>
        <dbReference type="ARBA" id="ARBA00023273"/>
    </source>
</evidence>
<reference evidence="10" key="1">
    <citation type="submission" date="2023-07" db="EMBL/GenBank/DDBJ databases">
        <authorList>
            <person name="Stuckert A."/>
        </authorList>
    </citation>
    <scope>NUCLEOTIDE SEQUENCE</scope>
</reference>
<keyword evidence="8" id="KW-0966">Cell projection</keyword>
<feature type="compositionally biased region" description="Basic and acidic residues" evidence="9">
    <location>
        <begin position="113"/>
        <end position="124"/>
    </location>
</feature>
<evidence type="ECO:0000256" key="1">
    <source>
        <dbReference type="ARBA" id="ARBA00004138"/>
    </source>
</evidence>
<dbReference type="PANTHER" id="PTHR12442">
    <property type="entry name" value="DYNEIN INTERMEDIATE CHAIN"/>
    <property type="match status" value="1"/>
</dbReference>
<keyword evidence="11" id="KW-1185">Reference proteome</keyword>
<dbReference type="Proteomes" id="UP001176940">
    <property type="component" value="Unassembled WGS sequence"/>
</dbReference>
<evidence type="ECO:0000256" key="9">
    <source>
        <dbReference type="SAM" id="MobiDB-lite"/>
    </source>
</evidence>
<evidence type="ECO:0000256" key="2">
    <source>
        <dbReference type="ARBA" id="ARBA00004245"/>
    </source>
</evidence>
<evidence type="ECO:0000256" key="3">
    <source>
        <dbReference type="ARBA" id="ARBA00022490"/>
    </source>
</evidence>
<sequence>MSRHPQGAVAAADGAEGEELVTKSTKERRLTNQFNFSERASQTYNNPQRERASQTEPPPRATFSGTANQWEIYDAYIAELQKQEKLKEKQKAPASKKEDELQSRRRVPTSESQSHDISKVEKSSKIMERMVNQNTFDDVTQDFRYFEDVADEFREQEGTLLPLWRFQYEKAKRLAVTALC</sequence>
<evidence type="ECO:0000256" key="6">
    <source>
        <dbReference type="ARBA" id="ARBA00022737"/>
    </source>
</evidence>
<organism evidence="10 11">
    <name type="scientific">Ranitomeya imitator</name>
    <name type="common">mimic poison frog</name>
    <dbReference type="NCBI Taxonomy" id="111125"/>
    <lineage>
        <taxon>Eukaryota</taxon>
        <taxon>Metazoa</taxon>
        <taxon>Chordata</taxon>
        <taxon>Craniata</taxon>
        <taxon>Vertebrata</taxon>
        <taxon>Euteleostomi</taxon>
        <taxon>Amphibia</taxon>
        <taxon>Batrachia</taxon>
        <taxon>Anura</taxon>
        <taxon>Neobatrachia</taxon>
        <taxon>Hyloidea</taxon>
        <taxon>Dendrobatidae</taxon>
        <taxon>Dendrobatinae</taxon>
        <taxon>Ranitomeya</taxon>
    </lineage>
</organism>
<accession>A0ABN9MGG6</accession>
<comment type="caution">
    <text evidence="10">The sequence shown here is derived from an EMBL/GenBank/DDBJ whole genome shotgun (WGS) entry which is preliminary data.</text>
</comment>
<evidence type="ECO:0000256" key="4">
    <source>
        <dbReference type="ARBA" id="ARBA00022574"/>
    </source>
</evidence>
<feature type="compositionally biased region" description="Polar residues" evidence="9">
    <location>
        <begin position="31"/>
        <end position="47"/>
    </location>
</feature>
<gene>
    <name evidence="10" type="ORF">RIMI_LOCUS20699029</name>
</gene>
<keyword evidence="7" id="KW-0206">Cytoskeleton</keyword>
<feature type="region of interest" description="Disordered" evidence="9">
    <location>
        <begin position="84"/>
        <end position="124"/>
    </location>
</feature>
<evidence type="ECO:0000256" key="7">
    <source>
        <dbReference type="ARBA" id="ARBA00023212"/>
    </source>
</evidence>
<keyword evidence="4" id="KW-0853">WD repeat</keyword>
<feature type="non-terminal residue" evidence="10">
    <location>
        <position position="180"/>
    </location>
</feature>
<keyword evidence="3" id="KW-0963">Cytoplasm</keyword>
<evidence type="ECO:0000256" key="5">
    <source>
        <dbReference type="ARBA" id="ARBA00022701"/>
    </source>
</evidence>
<evidence type="ECO:0000313" key="10">
    <source>
        <dbReference type="EMBL" id="CAJ0965851.1"/>
    </source>
</evidence>
<dbReference type="InterPro" id="IPR050687">
    <property type="entry name" value="Dynein_IC"/>
</dbReference>
<comment type="subcellular location">
    <subcellularLocation>
        <location evidence="1">Cell projection</location>
        <location evidence="1">Cilium</location>
    </subcellularLocation>
    <subcellularLocation>
        <location evidence="2">Cytoplasm</location>
        <location evidence="2">Cytoskeleton</location>
    </subcellularLocation>
</comment>
<feature type="compositionally biased region" description="Basic and acidic residues" evidence="9">
    <location>
        <begin position="20"/>
        <end position="30"/>
    </location>
</feature>
<feature type="compositionally biased region" description="Basic and acidic residues" evidence="9">
    <location>
        <begin position="84"/>
        <end position="103"/>
    </location>
</feature>